<reference evidence="2 3" key="1">
    <citation type="journal article" date="2017" name="Genome Announc.">
        <title>Genome sequence of the saprophytic ascomycete Epicoccum nigrum ICMP 19927 strain isolated from New Zealand.</title>
        <authorList>
            <person name="Fokin M."/>
            <person name="Fleetwood D."/>
            <person name="Weir B.S."/>
            <person name="Villas-Boas S.G."/>
        </authorList>
    </citation>
    <scope>NUCLEOTIDE SEQUENCE [LARGE SCALE GENOMIC DNA]</scope>
    <source>
        <strain evidence="2 3">ICMP 19927</strain>
    </source>
</reference>
<evidence type="ECO:0000313" key="2">
    <source>
        <dbReference type="EMBL" id="OSS43854.1"/>
    </source>
</evidence>
<feature type="region of interest" description="Disordered" evidence="1">
    <location>
        <begin position="1"/>
        <end position="21"/>
    </location>
</feature>
<dbReference type="EMBL" id="KZ107861">
    <property type="protein sequence ID" value="OSS43854.1"/>
    <property type="molecule type" value="Genomic_DNA"/>
</dbReference>
<evidence type="ECO:0000256" key="1">
    <source>
        <dbReference type="SAM" id="MobiDB-lite"/>
    </source>
</evidence>
<accession>A0A1Y2LIP6</accession>
<protein>
    <submittedName>
        <fullName evidence="2">Uncharacterized protein</fullName>
    </submittedName>
</protein>
<dbReference type="Proteomes" id="UP000193240">
    <property type="component" value="Unassembled WGS sequence"/>
</dbReference>
<dbReference type="InParanoid" id="A0A1Y2LIP6"/>
<proteinExistence type="predicted"/>
<sequence>MEDKDSQPNNDDDLSEYDGFSGYGKPLLPHRVGFEFTAVSQELPLSTETETDTEQTETDWQRESPKSQLDFCLSETISDAPLDASTQKKLVITSLIRVGSNCRAQIVVVNNDMVAKIYDPLYYKEYENGLLRRCRRDTVRNARNDYDTEVAAYNRLQKSTAATQVTPTFMVRG</sequence>
<evidence type="ECO:0000313" key="3">
    <source>
        <dbReference type="Proteomes" id="UP000193240"/>
    </source>
</evidence>
<keyword evidence="3" id="KW-1185">Reference proteome</keyword>
<dbReference type="OMA" id="TIFRHNS"/>
<gene>
    <name evidence="2" type="ORF">B5807_11658</name>
</gene>
<organism evidence="2 3">
    <name type="scientific">Epicoccum nigrum</name>
    <name type="common">Soil fungus</name>
    <name type="synonym">Epicoccum purpurascens</name>
    <dbReference type="NCBI Taxonomy" id="105696"/>
    <lineage>
        <taxon>Eukaryota</taxon>
        <taxon>Fungi</taxon>
        <taxon>Dikarya</taxon>
        <taxon>Ascomycota</taxon>
        <taxon>Pezizomycotina</taxon>
        <taxon>Dothideomycetes</taxon>
        <taxon>Pleosporomycetidae</taxon>
        <taxon>Pleosporales</taxon>
        <taxon>Pleosporineae</taxon>
        <taxon>Didymellaceae</taxon>
        <taxon>Epicoccum</taxon>
    </lineage>
</organism>
<name>A0A1Y2LIP6_EPING</name>
<feature type="region of interest" description="Disordered" evidence="1">
    <location>
        <begin position="42"/>
        <end position="65"/>
    </location>
</feature>
<dbReference type="AlphaFoldDB" id="A0A1Y2LIP6"/>